<dbReference type="Pfam" id="PF00512">
    <property type="entry name" value="HisKA"/>
    <property type="match status" value="1"/>
</dbReference>
<feature type="transmembrane region" description="Helical" evidence="9">
    <location>
        <begin position="12"/>
        <end position="33"/>
    </location>
</feature>
<keyword evidence="9" id="KW-0472">Membrane</keyword>
<keyword evidence="4" id="KW-0597">Phosphoprotein</keyword>
<feature type="coiled-coil region" evidence="8">
    <location>
        <begin position="103"/>
        <end position="130"/>
    </location>
</feature>
<dbReference type="Gene3D" id="3.30.565.10">
    <property type="entry name" value="Histidine kinase-like ATPase, C-terminal domain"/>
    <property type="match status" value="1"/>
</dbReference>
<keyword evidence="6" id="KW-0418">Kinase</keyword>
<dbReference type="STRING" id="39482.ERS852491_04990"/>
<evidence type="ECO:0000313" key="11">
    <source>
        <dbReference type="EMBL" id="CUP37374.1"/>
    </source>
</evidence>
<dbReference type="InterPro" id="IPR005467">
    <property type="entry name" value="His_kinase_dom"/>
</dbReference>
<evidence type="ECO:0000256" key="2">
    <source>
        <dbReference type="ARBA" id="ARBA00004370"/>
    </source>
</evidence>
<dbReference type="SUPFAM" id="SSF55874">
    <property type="entry name" value="ATPase domain of HSP90 chaperone/DNA topoisomerase II/histidine kinase"/>
    <property type="match status" value="1"/>
</dbReference>
<dbReference type="InterPro" id="IPR036890">
    <property type="entry name" value="HATPase_C_sf"/>
</dbReference>
<dbReference type="OrthoDB" id="9773956at2"/>
<dbReference type="GO" id="GO:0005886">
    <property type="term" value="C:plasma membrane"/>
    <property type="evidence" value="ECO:0007669"/>
    <property type="project" value="TreeGrafter"/>
</dbReference>
<dbReference type="PRINTS" id="PR00344">
    <property type="entry name" value="BCTRLSENSOR"/>
</dbReference>
<protein>
    <recommendedName>
        <fullName evidence="3">histidine kinase</fullName>
        <ecNumber evidence="3">2.7.13.3</ecNumber>
    </recommendedName>
</protein>
<dbReference type="InterPro" id="IPR003594">
    <property type="entry name" value="HATPase_dom"/>
</dbReference>
<reference evidence="11 12" key="1">
    <citation type="submission" date="2015-09" db="EMBL/GenBank/DDBJ databases">
        <authorList>
            <consortium name="Pathogen Informatics"/>
        </authorList>
    </citation>
    <scope>NUCLEOTIDE SEQUENCE [LARGE SCALE GENOMIC DNA]</scope>
    <source>
        <strain evidence="11 12">2789STDY5834876</strain>
    </source>
</reference>
<proteinExistence type="predicted"/>
<dbReference type="Pfam" id="PF02518">
    <property type="entry name" value="HATPase_c"/>
    <property type="match status" value="1"/>
</dbReference>
<dbReference type="GO" id="GO:0016036">
    <property type="term" value="P:cellular response to phosphate starvation"/>
    <property type="evidence" value="ECO:0007669"/>
    <property type="project" value="TreeGrafter"/>
</dbReference>
<sequence>MNYHSLSLGRIVRYISCGVILTDVVILAVVYALTGSRTAVFGTAAAAAATVCWGIALTVVFQKKLSVFTEEICAILEEMAEDNLQEKPYMEEETLLARIVHRLRQLYKVMQKQKEQNVRAREELQSLVSDISHQTRTPVTNLKMIQETLHDDSLTESEKNEFLEAFASQIDKLDFLVQAMVKTSRLETGVIMLTKKTQNLYDTLAEAVGGIFTKAAQKQMDVRVDCPETFLVSHDPKWTTEAIFNILDNAVKYTPPGGMISVSVERWEAYVKIDIADTGKGIPEEHYALIFQRFYREEEVHDEEGVGIGLYLAREIISLQGGYVKVSSRQRSGSVFSVFLPNE</sequence>
<dbReference type="PANTHER" id="PTHR45453">
    <property type="entry name" value="PHOSPHATE REGULON SENSOR PROTEIN PHOR"/>
    <property type="match status" value="1"/>
</dbReference>
<comment type="subcellular location">
    <subcellularLocation>
        <location evidence="2">Membrane</location>
    </subcellularLocation>
</comment>
<feature type="transmembrane region" description="Helical" evidence="9">
    <location>
        <begin position="39"/>
        <end position="61"/>
    </location>
</feature>
<dbReference type="PANTHER" id="PTHR45453:SF1">
    <property type="entry name" value="PHOSPHATE REGULON SENSOR PROTEIN PHOR"/>
    <property type="match status" value="1"/>
</dbReference>
<dbReference type="Proteomes" id="UP000095544">
    <property type="component" value="Unassembled WGS sequence"/>
</dbReference>
<evidence type="ECO:0000256" key="8">
    <source>
        <dbReference type="SAM" id="Coils"/>
    </source>
</evidence>
<feature type="domain" description="Histidine kinase" evidence="10">
    <location>
        <begin position="130"/>
        <end position="343"/>
    </location>
</feature>
<dbReference type="EMBL" id="CYZU01000092">
    <property type="protein sequence ID" value="CUP37374.1"/>
    <property type="molecule type" value="Genomic_DNA"/>
</dbReference>
<gene>
    <name evidence="11" type="primary">phoR_15</name>
    <name evidence="11" type="ORF">ERS852491_04990</name>
</gene>
<dbReference type="FunFam" id="3.30.565.10:FF:000006">
    <property type="entry name" value="Sensor histidine kinase WalK"/>
    <property type="match status" value="1"/>
</dbReference>
<evidence type="ECO:0000259" key="10">
    <source>
        <dbReference type="PROSITE" id="PS50109"/>
    </source>
</evidence>
<dbReference type="SUPFAM" id="SSF47384">
    <property type="entry name" value="Homodimeric domain of signal transducing histidine kinase"/>
    <property type="match status" value="1"/>
</dbReference>
<evidence type="ECO:0000313" key="12">
    <source>
        <dbReference type="Proteomes" id="UP000095544"/>
    </source>
</evidence>
<dbReference type="RefSeq" id="WP_055155296.1">
    <property type="nucleotide sequence ID" value="NZ_CYZU01000092.1"/>
</dbReference>
<dbReference type="InterPro" id="IPR004358">
    <property type="entry name" value="Sig_transdc_His_kin-like_C"/>
</dbReference>
<dbReference type="InterPro" id="IPR050351">
    <property type="entry name" value="BphY/WalK/GraS-like"/>
</dbReference>
<dbReference type="GO" id="GO:0000155">
    <property type="term" value="F:phosphorelay sensor kinase activity"/>
    <property type="evidence" value="ECO:0007669"/>
    <property type="project" value="InterPro"/>
</dbReference>
<dbReference type="CDD" id="cd00075">
    <property type="entry name" value="HATPase"/>
    <property type="match status" value="1"/>
</dbReference>
<dbReference type="SMART" id="SM00387">
    <property type="entry name" value="HATPase_c"/>
    <property type="match status" value="1"/>
</dbReference>
<comment type="catalytic activity">
    <reaction evidence="1">
        <text>ATP + protein L-histidine = ADP + protein N-phospho-L-histidine.</text>
        <dbReference type="EC" id="2.7.13.3"/>
    </reaction>
</comment>
<accession>A0A174MLT3</accession>
<evidence type="ECO:0000256" key="7">
    <source>
        <dbReference type="ARBA" id="ARBA00023012"/>
    </source>
</evidence>
<keyword evidence="8" id="KW-0175">Coiled coil</keyword>
<dbReference type="SMART" id="SM00388">
    <property type="entry name" value="HisKA"/>
    <property type="match status" value="1"/>
</dbReference>
<keyword evidence="7" id="KW-0902">Two-component regulatory system</keyword>
<dbReference type="InterPro" id="IPR003661">
    <property type="entry name" value="HisK_dim/P_dom"/>
</dbReference>
<organism evidence="11 12">
    <name type="scientific">Faecalicatena contorta</name>
    <dbReference type="NCBI Taxonomy" id="39482"/>
    <lineage>
        <taxon>Bacteria</taxon>
        <taxon>Bacillati</taxon>
        <taxon>Bacillota</taxon>
        <taxon>Clostridia</taxon>
        <taxon>Lachnospirales</taxon>
        <taxon>Lachnospiraceae</taxon>
        <taxon>Faecalicatena</taxon>
    </lineage>
</organism>
<evidence type="ECO:0000256" key="4">
    <source>
        <dbReference type="ARBA" id="ARBA00022553"/>
    </source>
</evidence>
<dbReference type="AlphaFoldDB" id="A0A174MLT3"/>
<dbReference type="PROSITE" id="PS50109">
    <property type="entry name" value="HIS_KIN"/>
    <property type="match status" value="1"/>
</dbReference>
<evidence type="ECO:0000256" key="9">
    <source>
        <dbReference type="SAM" id="Phobius"/>
    </source>
</evidence>
<evidence type="ECO:0000256" key="1">
    <source>
        <dbReference type="ARBA" id="ARBA00000085"/>
    </source>
</evidence>
<keyword evidence="9" id="KW-1133">Transmembrane helix</keyword>
<evidence type="ECO:0000256" key="3">
    <source>
        <dbReference type="ARBA" id="ARBA00012438"/>
    </source>
</evidence>
<dbReference type="InterPro" id="IPR036097">
    <property type="entry name" value="HisK_dim/P_sf"/>
</dbReference>
<dbReference type="CDD" id="cd00082">
    <property type="entry name" value="HisKA"/>
    <property type="match status" value="1"/>
</dbReference>
<dbReference type="GO" id="GO:0004721">
    <property type="term" value="F:phosphoprotein phosphatase activity"/>
    <property type="evidence" value="ECO:0007669"/>
    <property type="project" value="TreeGrafter"/>
</dbReference>
<dbReference type="EC" id="2.7.13.3" evidence="3"/>
<name>A0A174MLT3_9FIRM</name>
<keyword evidence="5 11" id="KW-0808">Transferase</keyword>
<dbReference type="Gene3D" id="1.10.287.130">
    <property type="match status" value="1"/>
</dbReference>
<keyword evidence="9" id="KW-0812">Transmembrane</keyword>
<evidence type="ECO:0000256" key="5">
    <source>
        <dbReference type="ARBA" id="ARBA00022679"/>
    </source>
</evidence>
<evidence type="ECO:0000256" key="6">
    <source>
        <dbReference type="ARBA" id="ARBA00022777"/>
    </source>
</evidence>